<protein>
    <submittedName>
        <fullName evidence="2">Uncharacterized protein</fullName>
    </submittedName>
</protein>
<dbReference type="AlphaFoldDB" id="A0AAD8FTP2"/>
<name>A0AAD8FTP2_ACIOX</name>
<sequence>MYEVAEESERDPHPALHTSQGKEWDRMEKEVEEDGEERDPSLNTSQEKEKEDCPSDQEVEVRETEPAPPLNTSRGEFSDEEISTNKEKHWRLGSEDPNDTLVFDFSEMESALLMLESCTAGRKHSMEIVEKNMREVEQPSIG</sequence>
<comment type="caution">
    <text evidence="2">The sequence shown here is derived from an EMBL/GenBank/DDBJ whole genome shotgun (WGS) entry which is preliminary data.</text>
</comment>
<dbReference type="EMBL" id="JAGXEW010000050">
    <property type="protein sequence ID" value="KAK1151682.1"/>
    <property type="molecule type" value="Genomic_DNA"/>
</dbReference>
<accession>A0AAD8FTP2</accession>
<feature type="compositionally biased region" description="Basic and acidic residues" evidence="1">
    <location>
        <begin position="10"/>
        <end position="29"/>
    </location>
</feature>
<feature type="region of interest" description="Disordered" evidence="1">
    <location>
        <begin position="1"/>
        <end position="96"/>
    </location>
</feature>
<evidence type="ECO:0000256" key="1">
    <source>
        <dbReference type="SAM" id="MobiDB-lite"/>
    </source>
</evidence>
<keyword evidence="3" id="KW-1185">Reference proteome</keyword>
<feature type="compositionally biased region" description="Basic and acidic residues" evidence="1">
    <location>
        <begin position="83"/>
        <end position="94"/>
    </location>
</feature>
<feature type="compositionally biased region" description="Basic and acidic residues" evidence="1">
    <location>
        <begin position="46"/>
        <end position="65"/>
    </location>
</feature>
<gene>
    <name evidence="2" type="ORF">AOXY_G31962</name>
</gene>
<proteinExistence type="predicted"/>
<organism evidence="2 3">
    <name type="scientific">Acipenser oxyrinchus oxyrinchus</name>
    <dbReference type="NCBI Taxonomy" id="40147"/>
    <lineage>
        <taxon>Eukaryota</taxon>
        <taxon>Metazoa</taxon>
        <taxon>Chordata</taxon>
        <taxon>Craniata</taxon>
        <taxon>Vertebrata</taxon>
        <taxon>Euteleostomi</taxon>
        <taxon>Actinopterygii</taxon>
        <taxon>Chondrostei</taxon>
        <taxon>Acipenseriformes</taxon>
        <taxon>Acipenseridae</taxon>
        <taxon>Acipenser</taxon>
    </lineage>
</organism>
<reference evidence="2" key="1">
    <citation type="submission" date="2022-02" db="EMBL/GenBank/DDBJ databases">
        <title>Atlantic sturgeon de novo genome assembly.</title>
        <authorList>
            <person name="Stock M."/>
            <person name="Klopp C."/>
            <person name="Guiguen Y."/>
            <person name="Cabau C."/>
            <person name="Parinello H."/>
            <person name="Santidrian Yebra-Pimentel E."/>
            <person name="Kuhl H."/>
            <person name="Dirks R.P."/>
            <person name="Guessner J."/>
            <person name="Wuertz S."/>
            <person name="Du K."/>
            <person name="Schartl M."/>
        </authorList>
    </citation>
    <scope>NUCLEOTIDE SEQUENCE</scope>
    <source>
        <strain evidence="2">STURGEONOMICS-FGT-2020</strain>
        <tissue evidence="2">Whole blood</tissue>
    </source>
</reference>
<dbReference type="Proteomes" id="UP001230051">
    <property type="component" value="Unassembled WGS sequence"/>
</dbReference>
<evidence type="ECO:0000313" key="3">
    <source>
        <dbReference type="Proteomes" id="UP001230051"/>
    </source>
</evidence>
<evidence type="ECO:0000313" key="2">
    <source>
        <dbReference type="EMBL" id="KAK1151682.1"/>
    </source>
</evidence>